<dbReference type="Proteomes" id="UP000000692">
    <property type="component" value="Chromosome"/>
</dbReference>
<dbReference type="EMBL" id="CP002018">
    <property type="protein sequence ID" value="AEM40556.1"/>
    <property type="molecule type" value="Genomic_DNA"/>
</dbReference>
<organism evidence="2 3">
    <name type="scientific">Ketogulonicigenium vulgare (strain WSH-001)</name>
    <dbReference type="NCBI Taxonomy" id="759362"/>
    <lineage>
        <taxon>Bacteria</taxon>
        <taxon>Pseudomonadati</taxon>
        <taxon>Pseudomonadota</taxon>
        <taxon>Alphaproteobacteria</taxon>
        <taxon>Rhodobacterales</taxon>
        <taxon>Roseobacteraceae</taxon>
        <taxon>Ketogulonicigenium</taxon>
    </lineage>
</organism>
<dbReference type="OrthoDB" id="9813793at2"/>
<reference evidence="2 3" key="1">
    <citation type="journal article" date="2011" name="J. Bacteriol.">
        <title>Complete genome sequence of the industrial strain Ketogulonicigenium vulgare WSH-001.</title>
        <authorList>
            <person name="Liu L."/>
            <person name="Li Y."/>
            <person name="Zhang J."/>
            <person name="Zhou Z."/>
            <person name="Liu J."/>
            <person name="Li X."/>
            <person name="Zhou J."/>
            <person name="Du G."/>
            <person name="Wang L."/>
            <person name="Chen J."/>
        </authorList>
    </citation>
    <scope>NUCLEOTIDE SEQUENCE [LARGE SCALE GENOMIC DNA]</scope>
    <source>
        <strain evidence="2 3">WSH-001</strain>
    </source>
</reference>
<dbReference type="AlphaFoldDB" id="F9Y4J9"/>
<dbReference type="eggNOG" id="COG3750">
    <property type="taxonomic scope" value="Bacteria"/>
</dbReference>
<evidence type="ECO:0000313" key="3">
    <source>
        <dbReference type="Proteomes" id="UP000000692"/>
    </source>
</evidence>
<sequence length="95" mass="10654">MKALPLKQTDADRAVADLAFAVTSAEIKEIVEEYETLAEERSGVGDRMSEVMARAKARGYDTKILRRIIALRKRHADDLAEEETILEIYKSALGM</sequence>
<dbReference type="InterPro" id="IPR046367">
    <property type="entry name" value="GapR-like_DNA-bd"/>
</dbReference>
<protein>
    <recommendedName>
        <fullName evidence="1">GapR-like DNA-binding domain-containing protein</fullName>
    </recommendedName>
</protein>
<dbReference type="HOGENOM" id="CLU_158651_0_0_5"/>
<dbReference type="KEGG" id="kvl:KVU_0717"/>
<dbReference type="GO" id="GO:0003677">
    <property type="term" value="F:DNA binding"/>
    <property type="evidence" value="ECO:0007669"/>
    <property type="project" value="InterPro"/>
</dbReference>
<keyword evidence="3" id="KW-1185">Reference proteome</keyword>
<name>F9Y4J9_KETVW</name>
<feature type="domain" description="GapR-like DNA-binding" evidence="1">
    <location>
        <begin position="25"/>
        <end position="94"/>
    </location>
</feature>
<dbReference type="Pfam" id="PF10073">
    <property type="entry name" value="GapR_DNA-bd"/>
    <property type="match status" value="1"/>
</dbReference>
<dbReference type="PATRIC" id="fig|759362.5.peg.745"/>
<evidence type="ECO:0000313" key="2">
    <source>
        <dbReference type="EMBL" id="AEM40556.1"/>
    </source>
</evidence>
<evidence type="ECO:0000259" key="1">
    <source>
        <dbReference type="Pfam" id="PF10073"/>
    </source>
</evidence>
<accession>F9Y4J9</accession>
<proteinExistence type="predicted"/>
<gene>
    <name evidence="2" type="ordered locus">KVU_0717</name>
</gene>